<evidence type="ECO:0000256" key="1">
    <source>
        <dbReference type="ARBA" id="ARBA00004141"/>
    </source>
</evidence>
<evidence type="ECO:0000256" key="4">
    <source>
        <dbReference type="ARBA" id="ARBA00023136"/>
    </source>
</evidence>
<accession>A0AAW1VB72</accession>
<name>A0AAW1VB72_9CUCU</name>
<keyword evidence="2 5" id="KW-0812">Transmembrane</keyword>
<comment type="caution">
    <text evidence="7">The sequence shown here is derived from an EMBL/GenBank/DDBJ whole genome shotgun (WGS) entry which is preliminary data.</text>
</comment>
<feature type="domain" description="Major facilitator superfamily (MFS) profile" evidence="6">
    <location>
        <begin position="40"/>
        <end position="160"/>
    </location>
</feature>
<dbReference type="EMBL" id="JARQZJ010000126">
    <property type="protein sequence ID" value="KAK9890880.1"/>
    <property type="molecule type" value="Genomic_DNA"/>
</dbReference>
<proteinExistence type="predicted"/>
<dbReference type="PROSITE" id="PS00216">
    <property type="entry name" value="SUGAR_TRANSPORT_1"/>
    <property type="match status" value="1"/>
</dbReference>
<comment type="subcellular location">
    <subcellularLocation>
        <location evidence="1">Membrane</location>
        <topology evidence="1">Multi-pass membrane protein</topology>
    </subcellularLocation>
</comment>
<dbReference type="InterPro" id="IPR005828">
    <property type="entry name" value="MFS_sugar_transport-like"/>
</dbReference>
<dbReference type="PANTHER" id="PTHR48021:SF47">
    <property type="entry name" value="GH17672P"/>
    <property type="match status" value="1"/>
</dbReference>
<keyword evidence="3 5" id="KW-1133">Transmembrane helix</keyword>
<dbReference type="Gene3D" id="1.20.1250.20">
    <property type="entry name" value="MFS general substrate transporter like domains"/>
    <property type="match status" value="1"/>
</dbReference>
<protein>
    <recommendedName>
        <fullName evidence="6">Major facilitator superfamily (MFS) profile domain-containing protein</fullName>
    </recommendedName>
</protein>
<dbReference type="SUPFAM" id="SSF103473">
    <property type="entry name" value="MFS general substrate transporter"/>
    <property type="match status" value="1"/>
</dbReference>
<dbReference type="AlphaFoldDB" id="A0AAW1VB72"/>
<dbReference type="GO" id="GO:0022857">
    <property type="term" value="F:transmembrane transporter activity"/>
    <property type="evidence" value="ECO:0007669"/>
    <property type="project" value="InterPro"/>
</dbReference>
<dbReference type="InterPro" id="IPR036259">
    <property type="entry name" value="MFS_trans_sf"/>
</dbReference>
<evidence type="ECO:0000256" key="2">
    <source>
        <dbReference type="ARBA" id="ARBA00022692"/>
    </source>
</evidence>
<keyword evidence="4 5" id="KW-0472">Membrane</keyword>
<evidence type="ECO:0000259" key="6">
    <source>
        <dbReference type="PROSITE" id="PS50850"/>
    </source>
</evidence>
<evidence type="ECO:0000256" key="5">
    <source>
        <dbReference type="SAM" id="Phobius"/>
    </source>
</evidence>
<feature type="transmembrane region" description="Helical" evidence="5">
    <location>
        <begin position="40"/>
        <end position="61"/>
    </location>
</feature>
<feature type="transmembrane region" description="Helical" evidence="5">
    <location>
        <begin position="114"/>
        <end position="133"/>
    </location>
</feature>
<evidence type="ECO:0000313" key="7">
    <source>
        <dbReference type="EMBL" id="KAK9890880.1"/>
    </source>
</evidence>
<feature type="transmembrane region" description="Helical" evidence="5">
    <location>
        <begin position="139"/>
        <end position="159"/>
    </location>
</feature>
<keyword evidence="8" id="KW-1185">Reference proteome</keyword>
<dbReference type="PANTHER" id="PTHR48021">
    <property type="match status" value="1"/>
</dbReference>
<feature type="transmembrane region" description="Helical" evidence="5">
    <location>
        <begin position="87"/>
        <end position="107"/>
    </location>
</feature>
<dbReference type="InterPro" id="IPR005829">
    <property type="entry name" value="Sugar_transporter_CS"/>
</dbReference>
<dbReference type="Pfam" id="PF00083">
    <property type="entry name" value="Sugar_tr"/>
    <property type="match status" value="1"/>
</dbReference>
<dbReference type="GO" id="GO:0016020">
    <property type="term" value="C:membrane"/>
    <property type="evidence" value="ECO:0007669"/>
    <property type="project" value="UniProtKB-SubCell"/>
</dbReference>
<dbReference type="InterPro" id="IPR020846">
    <property type="entry name" value="MFS_dom"/>
</dbReference>
<reference evidence="7 8" key="1">
    <citation type="submission" date="2023-03" db="EMBL/GenBank/DDBJ databases">
        <title>Genome insight into feeding habits of ladybird beetles.</title>
        <authorList>
            <person name="Li H.-S."/>
            <person name="Huang Y.-H."/>
            <person name="Pang H."/>
        </authorList>
    </citation>
    <scope>NUCLEOTIDE SEQUENCE [LARGE SCALE GENOMIC DNA]</scope>
    <source>
        <strain evidence="7">SYSU_2023b</strain>
        <tissue evidence="7">Whole body</tissue>
    </source>
</reference>
<dbReference type="PROSITE" id="PS50850">
    <property type="entry name" value="MFS"/>
    <property type="match status" value="1"/>
</dbReference>
<dbReference type="InterPro" id="IPR050549">
    <property type="entry name" value="MFS_Trehalose_Transporter"/>
</dbReference>
<evidence type="ECO:0000256" key="3">
    <source>
        <dbReference type="ARBA" id="ARBA00022989"/>
    </source>
</evidence>
<sequence length="160" mass="17272">MSERYDYKEVALGEGSSKPHKTGFASSLMSVASLVSSKKFLYFAACIGNLASLTCGVASSWTSPEIPKFKENGTSLETLPTAEEESWIGSLLPVGAIIGPFFAGFGADKFGRKYTLLLGNVPFILAFLIACFAKSLLYIYVLRFLCGLGVGLTYTVYLFT</sequence>
<gene>
    <name evidence="7" type="ORF">WA026_012224</name>
</gene>
<evidence type="ECO:0000313" key="8">
    <source>
        <dbReference type="Proteomes" id="UP001431783"/>
    </source>
</evidence>
<dbReference type="Proteomes" id="UP001431783">
    <property type="component" value="Unassembled WGS sequence"/>
</dbReference>
<organism evidence="7 8">
    <name type="scientific">Henosepilachna vigintioctopunctata</name>
    <dbReference type="NCBI Taxonomy" id="420089"/>
    <lineage>
        <taxon>Eukaryota</taxon>
        <taxon>Metazoa</taxon>
        <taxon>Ecdysozoa</taxon>
        <taxon>Arthropoda</taxon>
        <taxon>Hexapoda</taxon>
        <taxon>Insecta</taxon>
        <taxon>Pterygota</taxon>
        <taxon>Neoptera</taxon>
        <taxon>Endopterygota</taxon>
        <taxon>Coleoptera</taxon>
        <taxon>Polyphaga</taxon>
        <taxon>Cucujiformia</taxon>
        <taxon>Coccinelloidea</taxon>
        <taxon>Coccinellidae</taxon>
        <taxon>Epilachninae</taxon>
        <taxon>Epilachnini</taxon>
        <taxon>Henosepilachna</taxon>
    </lineage>
</organism>